<dbReference type="Proteomes" id="UP001159364">
    <property type="component" value="Linkage Group LG05"/>
</dbReference>
<organism evidence="5 6">
    <name type="scientific">Erythroxylum novogranatense</name>
    <dbReference type="NCBI Taxonomy" id="1862640"/>
    <lineage>
        <taxon>Eukaryota</taxon>
        <taxon>Viridiplantae</taxon>
        <taxon>Streptophyta</taxon>
        <taxon>Embryophyta</taxon>
        <taxon>Tracheophyta</taxon>
        <taxon>Spermatophyta</taxon>
        <taxon>Magnoliopsida</taxon>
        <taxon>eudicotyledons</taxon>
        <taxon>Gunneridae</taxon>
        <taxon>Pentapetalae</taxon>
        <taxon>rosids</taxon>
        <taxon>fabids</taxon>
        <taxon>Malpighiales</taxon>
        <taxon>Erythroxylaceae</taxon>
        <taxon>Erythroxylum</taxon>
    </lineage>
</organism>
<evidence type="ECO:0000256" key="3">
    <source>
        <dbReference type="SAM" id="Coils"/>
    </source>
</evidence>
<feature type="coiled-coil region" evidence="3">
    <location>
        <begin position="138"/>
        <end position="221"/>
    </location>
</feature>
<proteinExistence type="inferred from homology"/>
<dbReference type="PANTHER" id="PTHR31580:SF22">
    <property type="entry name" value="FILAMENT-LIKE PLANT PROTEIN 7"/>
    <property type="match status" value="1"/>
</dbReference>
<feature type="coiled-coil region" evidence="3">
    <location>
        <begin position="35"/>
        <end position="104"/>
    </location>
</feature>
<keyword evidence="2 3" id="KW-0175">Coiled coil</keyword>
<keyword evidence="6" id="KW-1185">Reference proteome</keyword>
<evidence type="ECO:0000313" key="6">
    <source>
        <dbReference type="Proteomes" id="UP001159364"/>
    </source>
</evidence>
<dbReference type="InterPro" id="IPR008587">
    <property type="entry name" value="FPP_plant"/>
</dbReference>
<dbReference type="PANTHER" id="PTHR31580">
    <property type="entry name" value="FILAMENT-LIKE PLANT PROTEIN 4"/>
    <property type="match status" value="1"/>
</dbReference>
<dbReference type="EMBL" id="JAIWQS010000005">
    <property type="protein sequence ID" value="KAJ8764301.1"/>
    <property type="molecule type" value="Genomic_DNA"/>
</dbReference>
<dbReference type="AlphaFoldDB" id="A0AAV8TBX0"/>
<evidence type="ECO:0000256" key="2">
    <source>
        <dbReference type="ARBA" id="ARBA00023054"/>
    </source>
</evidence>
<feature type="compositionally biased region" description="Basic and acidic residues" evidence="4">
    <location>
        <begin position="826"/>
        <end position="848"/>
    </location>
</feature>
<feature type="coiled-coil region" evidence="3">
    <location>
        <begin position="864"/>
        <end position="898"/>
    </location>
</feature>
<feature type="region of interest" description="Disordered" evidence="4">
    <location>
        <begin position="826"/>
        <end position="849"/>
    </location>
</feature>
<evidence type="ECO:0008006" key="7">
    <source>
        <dbReference type="Google" id="ProtNLM"/>
    </source>
</evidence>
<accession>A0AAV8TBX0</accession>
<evidence type="ECO:0000313" key="5">
    <source>
        <dbReference type="EMBL" id="KAJ8764301.1"/>
    </source>
</evidence>
<gene>
    <name evidence="5" type="ORF">K2173_006041</name>
</gene>
<protein>
    <recommendedName>
        <fullName evidence="7">Filament-like plant protein 7</fullName>
    </recommendedName>
</protein>
<sequence>MEHKTWLWRKKSSDKTVIAADKGNEDEIQAILNGKAELQNDLKILHEKLSSVMSECNEKDDLVKKHEKTAQEAMEECQKAEEKVVSLKQELEKALEQRIAGEERLTHVDAALKECMQQLRFVREEQEQRVHDAVMKTSKEFENSQKVLEEKLADANKRLAKMGNENASLSKALLAKEKLIEDLSKQKSQAEANFNALMKRLESTEKDSASLRYEVRVLEKELEIRNEEREFNRRTADASHKQHLESVKKIAKLESECQRLRVLVRKRLPGPAAVAKMRNEVEALGRDSSEMRRRSNSNLSGFVADSAVSTSPESPGTKINFLAEQLCAMEEENKTLKEALQKRAAELQFSRAMYARTASKLSEVESHFDALSKVQAALEPSKSALALPEPSLASMSDVGSDDKASCAESWASALISELENFKHGKQRGLLPSKTVRTSDINLMDDFAEMERLAIVSVDNPSRSSHVSPDDANAIVSSLDTNLNGYSSEVKGREIVPISESVSSRSKQDESKDINKAPSWLQDIVMAVLEQTRVTRRRSDEILEDVRASLIKMNSESLIKSVDNRDGCEHSGFSKAPDIAGFISWEPANRSSGMDVKTDVDTLTDKGSQQFHTDLSRSICKIVELIEGITSSFSGYGTSETDSKKDGSFLSCKSTETTSGYMVRAFQWKISELSAVLQKFIQICYDLLNGKSDVTKFAHELSTALDWTINHCFSIQDVSSMREAIKKHFDWDESRSENESEVGVTDQFLHLPITASLRGNHNFEKCLPATIYETDKLKDQLCTTNSTRIESEEGLESAVDKIEFLTNQLQESNKTISMLQKEVETLKGSKATDKNQTDSHKLMKQDSESKLNVSKAEVNEVFHRISSLEVELDNKKSCCEELEATCLELQLQLESATKKATPSQEPHQEEKRLRTDWEISAASEKLAECQETILNLGKQLKALATPKEAALFDKVIPTNSESNTPSDTSMKSITLAEQKDKVMNQRSSLLERMLADDSLEVKDMGSPKIQATEKFSGSALVSNGGIDPLDKILVVNGNKQPENSVAVGSLALVPTRKRGVATLWRKLLWRKTKSYSKKPTLPFAP</sequence>
<evidence type="ECO:0000256" key="1">
    <source>
        <dbReference type="ARBA" id="ARBA00005921"/>
    </source>
</evidence>
<comment type="caution">
    <text evidence="5">The sequence shown here is derived from an EMBL/GenBank/DDBJ whole genome shotgun (WGS) entry which is preliminary data.</text>
</comment>
<name>A0AAV8TBX0_9ROSI</name>
<comment type="similarity">
    <text evidence="1">Belongs to the FPP family.</text>
</comment>
<dbReference type="Pfam" id="PF05911">
    <property type="entry name" value="FPP"/>
    <property type="match status" value="1"/>
</dbReference>
<evidence type="ECO:0000256" key="4">
    <source>
        <dbReference type="SAM" id="MobiDB-lite"/>
    </source>
</evidence>
<reference evidence="5 6" key="1">
    <citation type="submission" date="2021-09" db="EMBL/GenBank/DDBJ databases">
        <title>Genomic insights and catalytic innovation underlie evolution of tropane alkaloids biosynthesis.</title>
        <authorList>
            <person name="Wang Y.-J."/>
            <person name="Tian T."/>
            <person name="Huang J.-P."/>
            <person name="Huang S.-X."/>
        </authorList>
    </citation>
    <scope>NUCLEOTIDE SEQUENCE [LARGE SCALE GENOMIC DNA]</scope>
    <source>
        <strain evidence="5">KIB-2018</strain>
        <tissue evidence="5">Leaf</tissue>
    </source>
</reference>